<feature type="transmembrane region" description="Helical" evidence="6">
    <location>
        <begin position="160"/>
        <end position="181"/>
    </location>
</feature>
<reference evidence="7" key="1">
    <citation type="journal article" date="2021" name="PeerJ">
        <title>Extensive microbial diversity within the chicken gut microbiome revealed by metagenomics and culture.</title>
        <authorList>
            <person name="Gilroy R."/>
            <person name="Ravi A."/>
            <person name="Getino M."/>
            <person name="Pursley I."/>
            <person name="Horton D.L."/>
            <person name="Alikhan N.F."/>
            <person name="Baker D."/>
            <person name="Gharbi K."/>
            <person name="Hall N."/>
            <person name="Watson M."/>
            <person name="Adriaenssens E.M."/>
            <person name="Foster-Nyarko E."/>
            <person name="Jarju S."/>
            <person name="Secka A."/>
            <person name="Antonio M."/>
            <person name="Oren A."/>
            <person name="Chaudhuri R.R."/>
            <person name="La Ragione R."/>
            <person name="Hildebrand F."/>
            <person name="Pallen M.J."/>
        </authorList>
    </citation>
    <scope>NUCLEOTIDE SEQUENCE</scope>
    <source>
        <strain evidence="7">ChiSjej1B19-8411</strain>
    </source>
</reference>
<keyword evidence="3 6" id="KW-0812">Transmembrane</keyword>
<dbReference type="GO" id="GO:0022857">
    <property type="term" value="F:transmembrane transporter activity"/>
    <property type="evidence" value="ECO:0007669"/>
    <property type="project" value="InterPro"/>
</dbReference>
<comment type="caution">
    <text evidence="7">The sequence shown here is derived from an EMBL/GenBank/DDBJ whole genome shotgun (WGS) entry which is preliminary data.</text>
</comment>
<evidence type="ECO:0000256" key="5">
    <source>
        <dbReference type="ARBA" id="ARBA00023136"/>
    </source>
</evidence>
<evidence type="ECO:0000256" key="3">
    <source>
        <dbReference type="ARBA" id="ARBA00022692"/>
    </source>
</evidence>
<organism evidence="7 8">
    <name type="scientific">Candidatus Blautia gallistercoris</name>
    <dbReference type="NCBI Taxonomy" id="2838490"/>
    <lineage>
        <taxon>Bacteria</taxon>
        <taxon>Bacillati</taxon>
        <taxon>Bacillota</taxon>
        <taxon>Clostridia</taxon>
        <taxon>Lachnospirales</taxon>
        <taxon>Lachnospiraceae</taxon>
        <taxon>Blautia</taxon>
    </lineage>
</organism>
<evidence type="ECO:0000313" key="7">
    <source>
        <dbReference type="EMBL" id="HIX59906.1"/>
    </source>
</evidence>
<keyword evidence="5 6" id="KW-0472">Membrane</keyword>
<feature type="transmembrane region" description="Helical" evidence="6">
    <location>
        <begin position="56"/>
        <end position="86"/>
    </location>
</feature>
<accession>A0A9D2B482</accession>
<dbReference type="CDD" id="cd06579">
    <property type="entry name" value="TM_PBP1_transp_AraH_like"/>
    <property type="match status" value="1"/>
</dbReference>
<evidence type="ECO:0000256" key="1">
    <source>
        <dbReference type="ARBA" id="ARBA00004651"/>
    </source>
</evidence>
<evidence type="ECO:0000256" key="4">
    <source>
        <dbReference type="ARBA" id="ARBA00022989"/>
    </source>
</evidence>
<protein>
    <submittedName>
        <fullName evidence="7">ABC transporter permease</fullName>
    </submittedName>
</protein>
<dbReference type="InterPro" id="IPR001851">
    <property type="entry name" value="ABC_transp_permease"/>
</dbReference>
<comment type="subcellular location">
    <subcellularLocation>
        <location evidence="1">Cell membrane</location>
        <topology evidence="1">Multi-pass membrane protein</topology>
    </subcellularLocation>
</comment>
<sequence length="327" mass="34977">MSKGKKIYSWFTSRSYVTAFLILFIFSSIVFADRNFFSFNSLANLMRKAASDGGFLALGMTFVILIGQIDLSVGSVLALSGVVMAMFGNTNPLLGIVLGLLVGIVCGLVTGWLVAKLRISSWVATLAMMLGLRGVVLLLTNKKPIPVENEVLKALGGESIARINLLVYFLVILTLVCMHIARNTRFGLGIYAVGGNEEAAKMMGLPVARIKIGAYTMCGLFSAIAGMLLGSRLLTCQPTAGDTWETTAIAMCALGGIKLSGGEGKFSGTFFGILIITVITTIFNYAGNLNSWWQNIIMGVLILISIGVQSDVFKLKGRNGKKETETA</sequence>
<dbReference type="EMBL" id="DXEX01000200">
    <property type="protein sequence ID" value="HIX59906.1"/>
    <property type="molecule type" value="Genomic_DNA"/>
</dbReference>
<dbReference type="Proteomes" id="UP000886817">
    <property type="component" value="Unassembled WGS sequence"/>
</dbReference>
<feature type="transmembrane region" description="Helical" evidence="6">
    <location>
        <begin position="212"/>
        <end position="230"/>
    </location>
</feature>
<keyword evidence="4 6" id="KW-1133">Transmembrane helix</keyword>
<evidence type="ECO:0000256" key="6">
    <source>
        <dbReference type="SAM" id="Phobius"/>
    </source>
</evidence>
<evidence type="ECO:0000256" key="2">
    <source>
        <dbReference type="ARBA" id="ARBA00022475"/>
    </source>
</evidence>
<name>A0A9D2B482_9FIRM</name>
<gene>
    <name evidence="7" type="ORF">IAA45_09370</name>
</gene>
<dbReference type="GO" id="GO:0005886">
    <property type="term" value="C:plasma membrane"/>
    <property type="evidence" value="ECO:0007669"/>
    <property type="project" value="UniProtKB-SubCell"/>
</dbReference>
<keyword evidence="2" id="KW-1003">Cell membrane</keyword>
<reference evidence="7" key="2">
    <citation type="submission" date="2021-04" db="EMBL/GenBank/DDBJ databases">
        <authorList>
            <person name="Gilroy R."/>
        </authorList>
    </citation>
    <scope>NUCLEOTIDE SEQUENCE</scope>
    <source>
        <strain evidence="7">ChiSjej1B19-8411</strain>
    </source>
</reference>
<feature type="transmembrane region" description="Helical" evidence="6">
    <location>
        <begin position="266"/>
        <end position="286"/>
    </location>
</feature>
<dbReference type="PANTHER" id="PTHR32196:SF63">
    <property type="entry name" value="INNER MEMBRANE ABC TRANSPORTER PERMEASE PROTEIN YJFF"/>
    <property type="match status" value="1"/>
</dbReference>
<dbReference type="PANTHER" id="PTHR32196">
    <property type="entry name" value="ABC TRANSPORTER PERMEASE PROTEIN YPHD-RELATED-RELATED"/>
    <property type="match status" value="1"/>
</dbReference>
<feature type="transmembrane region" description="Helical" evidence="6">
    <location>
        <begin position="119"/>
        <end position="139"/>
    </location>
</feature>
<dbReference type="Pfam" id="PF02653">
    <property type="entry name" value="BPD_transp_2"/>
    <property type="match status" value="1"/>
</dbReference>
<feature type="transmembrane region" description="Helical" evidence="6">
    <location>
        <begin position="93"/>
        <end position="113"/>
    </location>
</feature>
<evidence type="ECO:0000313" key="8">
    <source>
        <dbReference type="Proteomes" id="UP000886817"/>
    </source>
</evidence>
<feature type="transmembrane region" description="Helical" evidence="6">
    <location>
        <begin position="292"/>
        <end position="313"/>
    </location>
</feature>
<dbReference type="AlphaFoldDB" id="A0A9D2B482"/>
<proteinExistence type="predicted"/>